<evidence type="ECO:0000313" key="3">
    <source>
        <dbReference type="Proteomes" id="UP000076244"/>
    </source>
</evidence>
<keyword evidence="1" id="KW-0812">Transmembrane</keyword>
<sequence>MSSVNIKWRQETDKIEVPKTAVTRAITQGLDQATQHQRHHRRLGLIITVAALLCITLFNPLTIQAGGVVPAIHQLLDKNSQKTHNYDPTMNKIFGDLSDVSSYQSVSSSTVKVDGLKIQIRGVMMSAGIKAFVVDYRGAHINPAALRRQDVQVTLNQHQSVIDLEQNYGQVALGHYRQFVAFYVNDDTSPRDDSIDIHIGHVNGSSQNVSLPTIKTKALPVTVHKITAKVGNSTVGQGSIDQIDTTPHSFVLNYSVSFDQQKVTKKTASLIRKAAWVSEADVIVNKKKIGDLMLGSSGTKVDEYQKLNQVTTKFQSIFASQCYVNSKGKYVAIRSLNPNAIVRFKLEIPGHNSHDRVLGYLRVPINSLIP</sequence>
<organism evidence="2 3">
    <name type="scientific">Pediococcus damnosus</name>
    <dbReference type="NCBI Taxonomy" id="51663"/>
    <lineage>
        <taxon>Bacteria</taxon>
        <taxon>Bacillati</taxon>
        <taxon>Bacillota</taxon>
        <taxon>Bacilli</taxon>
        <taxon>Lactobacillales</taxon>
        <taxon>Lactobacillaceae</taxon>
        <taxon>Pediococcus</taxon>
    </lineage>
</organism>
<evidence type="ECO:0008006" key="4">
    <source>
        <dbReference type="Google" id="ProtNLM"/>
    </source>
</evidence>
<feature type="transmembrane region" description="Helical" evidence="1">
    <location>
        <begin position="43"/>
        <end position="61"/>
    </location>
</feature>
<keyword evidence="1" id="KW-0472">Membrane</keyword>
<keyword evidence="3" id="KW-1185">Reference proteome</keyword>
<evidence type="ECO:0000256" key="1">
    <source>
        <dbReference type="SAM" id="Phobius"/>
    </source>
</evidence>
<keyword evidence="1" id="KW-1133">Transmembrane helix</keyword>
<evidence type="ECO:0000313" key="2">
    <source>
        <dbReference type="EMBL" id="AMV67157.1"/>
    </source>
</evidence>
<reference evidence="2 3" key="1">
    <citation type="journal article" date="2016" name="PLoS ONE">
        <title>The Identification of Novel Diagnostic Marker Genes for the Detection of Beer Spoiling Pediococcus damnosus Strains Using the BlAst Diagnostic Gene findEr.</title>
        <authorList>
            <person name="Behr J."/>
            <person name="Geissler A.J."/>
            <person name="Schmid J."/>
            <person name="Zehe A."/>
            <person name="Vogel R.F."/>
        </authorList>
    </citation>
    <scope>NUCLEOTIDE SEQUENCE [LARGE SCALE GENOMIC DNA]</scope>
    <source>
        <strain evidence="2 3">TMW 2.1535</strain>
    </source>
</reference>
<dbReference type="EMBL" id="CP012288">
    <property type="protein sequence ID" value="AMV67157.1"/>
    <property type="molecule type" value="Genomic_DNA"/>
</dbReference>
<dbReference type="Proteomes" id="UP000076244">
    <property type="component" value="Chromosome"/>
</dbReference>
<protein>
    <recommendedName>
        <fullName evidence="4">DUF4179 domain-containing protein</fullName>
    </recommendedName>
</protein>
<dbReference type="RefSeq" id="WP_145974416.1">
    <property type="nucleotide sequence ID" value="NZ_CP012288.1"/>
</dbReference>
<accession>A0ABM6A484</accession>
<proteinExistence type="predicted"/>
<name>A0ABM6A484_9LACO</name>
<gene>
    <name evidence="2" type="ORF">ADU72_1224</name>
</gene>